<dbReference type="PROSITE" id="PS50287">
    <property type="entry name" value="SRCR_2"/>
    <property type="match status" value="1"/>
</dbReference>
<dbReference type="Proteomes" id="UP000242913">
    <property type="component" value="Unassembled WGS sequence"/>
</dbReference>
<organism evidence="7 8">
    <name type="scientific">Onchocerca flexuosa</name>
    <dbReference type="NCBI Taxonomy" id="387005"/>
    <lineage>
        <taxon>Eukaryota</taxon>
        <taxon>Metazoa</taxon>
        <taxon>Ecdysozoa</taxon>
        <taxon>Nematoda</taxon>
        <taxon>Chromadorea</taxon>
        <taxon>Rhabditida</taxon>
        <taxon>Spirurina</taxon>
        <taxon>Spiruromorpha</taxon>
        <taxon>Filarioidea</taxon>
        <taxon>Onchocercidae</taxon>
        <taxon>Onchocerca</taxon>
    </lineage>
</organism>
<dbReference type="SUPFAM" id="SSF51126">
    <property type="entry name" value="Pectin lyase-like"/>
    <property type="match status" value="1"/>
</dbReference>
<accession>A0A238C4N5</accession>
<evidence type="ECO:0000256" key="3">
    <source>
        <dbReference type="ARBA" id="ARBA00023157"/>
    </source>
</evidence>
<feature type="domain" description="SRCR" evidence="6">
    <location>
        <begin position="611"/>
        <end position="709"/>
    </location>
</feature>
<keyword evidence="8" id="KW-1185">Reference proteome</keyword>
<evidence type="ECO:0000256" key="5">
    <source>
        <dbReference type="PROSITE-ProRule" id="PRU00196"/>
    </source>
</evidence>
<dbReference type="SUPFAM" id="SSF56487">
    <property type="entry name" value="SRCR-like"/>
    <property type="match status" value="1"/>
</dbReference>
<sequence length="1256" mass="145888">MEANNVFIIPNVNIDKLTVHESHLNQRKFLIAKATSDCPLALLDPCVYEMSLFASGHEYGLNSRLAIQVINRVNEESDEDIVLIDNIGKKNWSVRSDLIHFPILSISNTLQLKYTRTYGKPSVIVLSEIISNQHAISSIHYSNWTTRNDNLLTRWAIEKLWFQKVNFINNTEAIIWIHSPQHIGYHIDNCSIINNTGSIIESHHDLYNNANIFEWYFWSNTFANNANSTIMIHLPDTITLRSQQIHSLKMTENRFENNTNFAIFLNGYYAFINISSNNFTNNNAPNEIGLITLNGMEKDLFFERNRLIYNHGCWMLKMDIRSHSLRDEVTAWIQYNYFMQNGFLRDTEEYVDMWPRSFTIGIFGSQLANIHFNRLRNILFDFELISGAKSADVKDTMNVTYNWWGVANEAEIYQRIFDFDDWNIFTLAMFNPFYVTEENFISFWWKPENGQLAIEKRLEPSIYNLNGRIYESKNLTYNRERWHEFPFHFKPFEPYQITKDLTIMPGATLTIEKGVEVHIWPNVRILVLGNLKAEGTFWEPIRFKPINVTEYTEQRGTDVTRHERSNHCSIHSKNLCRHQTKRRTEWIGQDSINQHFPSLNRFNPYYQQFEIQFYNATSNEWIPSCDREFTIRNAQVVCRELGFDNGNVYEWLTPRWNYNPKIIIRKSYVVPRQCTGIELKLEQCPIRMSNNLSMWQCIDNEHFNYIHCGEQTILNSDYIGNWGGITITHGSIDYEQSNTTTEQSVLRNVEIVGGGLAHNETIDVAAVLSIGRNPIFDHVNITNSSMHGLQILIPHRDIILNKLNVTQNRGYGISFWISNLQASSGNSATVLGMMNIIPYNAHGLLDICAAQKQFEVMNRIIMFYKYDSHAVDCVKIFTSTERSIGFRFLLINLYDGSQMNVGRLDSITLYSDAKFTQIIHQFTSLTSDWSLNIQTQSFLAIHMRANAANDATDEVLIRRSRIERNDRGAIIYRNTGEIGPNLVIKCAFMHNSNGIVLIFLGNSNQKLWLFNNLIRNNYALHHDTVLLNGITANLTRNLFANNTGLHNLDLRPNLLGHLDSYILYKNWFCNNIALGHGYQYQERYGYQPDYLEDEFMRRPKREIVLEEGLSFDWWTHVGTNSERYRSTVYAGISNILFRENIFNNPINPYELVTGKTNSLERHTIDGRENYWGYPGTVSVASGKIRDYHDYEYLIRVDYVPVLESNASLIEGNCPAGWFQIGRDEFKSCFLYSGGVATYMAAVKFCQSPVLVMDLNI</sequence>
<evidence type="ECO:0000313" key="7">
    <source>
        <dbReference type="EMBL" id="OZC12334.1"/>
    </source>
</evidence>
<dbReference type="AlphaFoldDB" id="A0A238C4N5"/>
<evidence type="ECO:0000259" key="6">
    <source>
        <dbReference type="PROSITE" id="PS50287"/>
    </source>
</evidence>
<dbReference type="Gene3D" id="3.10.250.10">
    <property type="entry name" value="SRCR-like domain"/>
    <property type="match status" value="1"/>
</dbReference>
<dbReference type="PANTHER" id="PTHR47653">
    <property type="entry name" value="PROTEIN BARK BEETLE"/>
    <property type="match status" value="1"/>
</dbReference>
<dbReference type="InterPro" id="IPR053243">
    <property type="entry name" value="SJ_maturation_regulator"/>
</dbReference>
<name>A0A238C4N5_9BILA</name>
<gene>
    <name evidence="7" type="ORF">X798_00856</name>
</gene>
<keyword evidence="2" id="KW-0677">Repeat</keyword>
<evidence type="ECO:0000256" key="2">
    <source>
        <dbReference type="ARBA" id="ARBA00022737"/>
    </source>
</evidence>
<dbReference type="InterPro" id="IPR011050">
    <property type="entry name" value="Pectin_lyase_fold/virulence"/>
</dbReference>
<dbReference type="Pfam" id="PF00530">
    <property type="entry name" value="SRCR"/>
    <property type="match status" value="1"/>
</dbReference>
<dbReference type="GO" id="GO:0045217">
    <property type="term" value="P:cell-cell junction maintenance"/>
    <property type="evidence" value="ECO:0007669"/>
    <property type="project" value="TreeGrafter"/>
</dbReference>
<dbReference type="PANTHER" id="PTHR47653:SF1">
    <property type="entry name" value="DELETED IN MALIGNANT BRAIN TUMORS 1 PROTEIN"/>
    <property type="match status" value="1"/>
</dbReference>
<dbReference type="InterPro" id="IPR036772">
    <property type="entry name" value="SRCR-like_dom_sf"/>
</dbReference>
<keyword evidence="1" id="KW-0732">Signal</keyword>
<feature type="disulfide bond" evidence="5">
    <location>
        <begin position="674"/>
        <end position="684"/>
    </location>
</feature>
<evidence type="ECO:0000256" key="4">
    <source>
        <dbReference type="ARBA" id="ARBA00023180"/>
    </source>
</evidence>
<evidence type="ECO:0000256" key="1">
    <source>
        <dbReference type="ARBA" id="ARBA00022729"/>
    </source>
</evidence>
<evidence type="ECO:0000313" key="8">
    <source>
        <dbReference type="Proteomes" id="UP000242913"/>
    </source>
</evidence>
<proteinExistence type="predicted"/>
<reference evidence="7 8" key="1">
    <citation type="submission" date="2015-12" db="EMBL/GenBank/DDBJ databases">
        <title>Draft genome of the nematode, Onchocerca flexuosa.</title>
        <authorList>
            <person name="Mitreva M."/>
        </authorList>
    </citation>
    <scope>NUCLEOTIDE SEQUENCE [LARGE SCALE GENOMIC DNA]</scope>
    <source>
        <strain evidence="7">Red Deer</strain>
    </source>
</reference>
<keyword evidence="3 5" id="KW-1015">Disulfide bond</keyword>
<dbReference type="GO" id="GO:0016020">
    <property type="term" value="C:membrane"/>
    <property type="evidence" value="ECO:0007669"/>
    <property type="project" value="InterPro"/>
</dbReference>
<dbReference type="EMBL" id="KZ269978">
    <property type="protein sequence ID" value="OZC12334.1"/>
    <property type="molecule type" value="Genomic_DNA"/>
</dbReference>
<protein>
    <recommendedName>
        <fullName evidence="6">SRCR domain-containing protein</fullName>
    </recommendedName>
</protein>
<comment type="caution">
    <text evidence="5">Lacks conserved residue(s) required for the propagation of feature annotation.</text>
</comment>
<dbReference type="OrthoDB" id="5857313at2759"/>
<keyword evidence="4" id="KW-0325">Glycoprotein</keyword>
<dbReference type="InterPro" id="IPR001190">
    <property type="entry name" value="SRCR"/>
</dbReference>